<keyword evidence="2" id="KW-1185">Reference proteome</keyword>
<organism evidence="1 2">
    <name type="scientific">Flavobacterium phage vB_FspS_lillamy9-1</name>
    <dbReference type="NCBI Taxonomy" id="2686251"/>
    <lineage>
        <taxon>Viruses</taxon>
        <taxon>Duplodnaviria</taxon>
        <taxon>Heunggongvirae</taxon>
        <taxon>Uroviricota</taxon>
        <taxon>Caudoviricetes</taxon>
        <taxon>Lillamyvirus</taxon>
        <taxon>Lillamyvirus lillamy</taxon>
    </lineage>
</organism>
<evidence type="ECO:0000313" key="1">
    <source>
        <dbReference type="EMBL" id="QHB39042.1"/>
    </source>
</evidence>
<gene>
    <name evidence="1" type="ORF">lillamy91_gp014</name>
</gene>
<name>A0A6B9LAI9_9CAUD</name>
<sequence>MAQTVISKAKELLETEGKEKAIEFFENRIKEIGEPKNFQEVCNISGNKIAIKWINDHS</sequence>
<reference evidence="1 2" key="1">
    <citation type="journal article" date="2020" name="Viruses">
        <title>Diversity and Host Interactions Among Virulent and Temperate Baltic Sea Flavobacterium Phages.</title>
        <authorList>
            <person name="Nilsson E."/>
            <person name="Bayfield O.W."/>
            <person name="Lundin D."/>
            <person name="Antson A.A."/>
            <person name="Holmfeldt K."/>
        </authorList>
    </citation>
    <scope>NUCLEOTIDE SEQUENCE [LARGE SCALE GENOMIC DNA]</scope>
</reference>
<evidence type="ECO:0000313" key="2">
    <source>
        <dbReference type="Proteomes" id="UP000464811"/>
    </source>
</evidence>
<protein>
    <submittedName>
        <fullName evidence="1">Uncharacterized protein</fullName>
    </submittedName>
</protein>
<proteinExistence type="predicted"/>
<dbReference type="EMBL" id="MN812212">
    <property type="protein sequence ID" value="QHB39042.1"/>
    <property type="molecule type" value="Genomic_DNA"/>
</dbReference>
<accession>A0A6B9LAI9</accession>
<dbReference type="Proteomes" id="UP000464811">
    <property type="component" value="Segment"/>
</dbReference>